<dbReference type="EMBL" id="FMYP01000006">
    <property type="protein sequence ID" value="SDB88768.1"/>
    <property type="molecule type" value="Genomic_DNA"/>
</dbReference>
<sequence>MLPFSRHITILLFTVSFAIGLVCWCVSAFDKSVNHNLIENTCCDLGGSGHHTHESSFEDHEVTAIGVGVQFMPTLSVRVIANFCCQFSSRYVVSIWQPPKIS</sequence>
<accession>A0A1G6H3S0</accession>
<dbReference type="STRING" id="1640674.SAMN05216323_100663"/>
<proteinExistence type="predicted"/>
<dbReference type="Proteomes" id="UP000199452">
    <property type="component" value="Unassembled WGS sequence"/>
</dbReference>
<dbReference type="AlphaFoldDB" id="A0A1G6H3S0"/>
<gene>
    <name evidence="1" type="ORF">SAMN05216323_100663</name>
</gene>
<keyword evidence="2" id="KW-1185">Reference proteome</keyword>
<reference evidence="1 2" key="1">
    <citation type="submission" date="2016-09" db="EMBL/GenBank/DDBJ databases">
        <authorList>
            <person name="Capua I."/>
            <person name="De Benedictis P."/>
            <person name="Joannis T."/>
            <person name="Lombin L.H."/>
            <person name="Cattoli G."/>
        </authorList>
    </citation>
    <scope>NUCLEOTIDE SEQUENCE [LARGE SCALE GENOMIC DNA]</scope>
    <source>
        <strain evidence="1 2">A7P-90m</strain>
    </source>
</reference>
<protein>
    <submittedName>
        <fullName evidence="1">Uncharacterized protein</fullName>
    </submittedName>
</protein>
<name>A0A1G6H3S0_9BACT</name>
<evidence type="ECO:0000313" key="2">
    <source>
        <dbReference type="Proteomes" id="UP000199452"/>
    </source>
</evidence>
<evidence type="ECO:0000313" key="1">
    <source>
        <dbReference type="EMBL" id="SDB88768.1"/>
    </source>
</evidence>
<organism evidence="1 2">
    <name type="scientific">Williamwhitmania taraxaci</name>
    <dbReference type="NCBI Taxonomy" id="1640674"/>
    <lineage>
        <taxon>Bacteria</taxon>
        <taxon>Pseudomonadati</taxon>
        <taxon>Bacteroidota</taxon>
        <taxon>Bacteroidia</taxon>
        <taxon>Bacteroidales</taxon>
        <taxon>Williamwhitmaniaceae</taxon>
        <taxon>Williamwhitmania</taxon>
    </lineage>
</organism>